<proteinExistence type="predicted"/>
<feature type="transmembrane region" description="Helical" evidence="1">
    <location>
        <begin position="364"/>
        <end position="384"/>
    </location>
</feature>
<feature type="transmembrane region" description="Helical" evidence="1">
    <location>
        <begin position="112"/>
        <end position="131"/>
    </location>
</feature>
<evidence type="ECO:0000313" key="2">
    <source>
        <dbReference type="EMBL" id="OAQ27038.1"/>
    </source>
</evidence>
<feature type="transmembrane region" description="Helical" evidence="1">
    <location>
        <begin position="143"/>
        <end position="164"/>
    </location>
</feature>
<sequence length="398" mass="45405">MWPQQILESDRRQHAQKQRVLEQIGVARSRVQTIDRGAWVRMRKQSGMVSHKHYGRQFGVVIAEAVITMRTLGDYLTRGNKQQHPLATESVVENRPAAIKISILFSFKEVDVFWSFSFGAVFAACSAGTLKNTPESQFWATPSFVYTLLFLSLIFAPSGLYLLWDNPGWESMYLLGDKNEIHALLPTVFAFTNVLLGIIGYYVTYRSIRRHREETMLYMGMNKYWIHAYTCFCAILGMGYNRFLYPSGYQDWRAGKVFDLTDFAFSRMLVTLLAMGVVLLPAAYIPAYIWLKNETLLAAGDKSRMFFSCLSYIIQGMITVSALFATYNISNFKNDSSQSLSKNAWRLFDNGNILDRNSQWSPLLGFWVAEVLVMLLVSLPIYVIPSVKAPAHKTVKTQ</sequence>
<feature type="transmembrane region" description="Helical" evidence="1">
    <location>
        <begin position="184"/>
        <end position="203"/>
    </location>
</feature>
<gene>
    <name evidence="2" type="ORF">K457DRAFT_1908504</name>
</gene>
<dbReference type="OrthoDB" id="2372673at2759"/>
<reference evidence="2 3" key="1">
    <citation type="submission" date="2016-05" db="EMBL/GenBank/DDBJ databases">
        <title>Genome sequencing reveals origins of a unique bacterial endosymbiosis in the earliest lineages of terrestrial Fungi.</title>
        <authorList>
            <consortium name="DOE Joint Genome Institute"/>
            <person name="Uehling J."/>
            <person name="Gryganskyi A."/>
            <person name="Hameed K."/>
            <person name="Tschaplinski T."/>
            <person name="Misztal P."/>
            <person name="Wu S."/>
            <person name="Desiro A."/>
            <person name="Vande Pol N."/>
            <person name="Du Z.-Y."/>
            <person name="Zienkiewicz A."/>
            <person name="Zienkiewicz K."/>
            <person name="Morin E."/>
            <person name="Tisserant E."/>
            <person name="Splivallo R."/>
            <person name="Hainaut M."/>
            <person name="Henrissat B."/>
            <person name="Ohm R."/>
            <person name="Kuo A."/>
            <person name="Yan J."/>
            <person name="Lipzen A."/>
            <person name="Nolan M."/>
            <person name="Labutti K."/>
            <person name="Barry K."/>
            <person name="Goldstein A."/>
            <person name="Labbe J."/>
            <person name="Schadt C."/>
            <person name="Tuskan G."/>
            <person name="Grigoriev I."/>
            <person name="Martin F."/>
            <person name="Vilgalys R."/>
            <person name="Bonito G."/>
        </authorList>
    </citation>
    <scope>NUCLEOTIDE SEQUENCE [LARGE SCALE GENOMIC DNA]</scope>
    <source>
        <strain evidence="2 3">AG-77</strain>
    </source>
</reference>
<evidence type="ECO:0000256" key="1">
    <source>
        <dbReference type="SAM" id="Phobius"/>
    </source>
</evidence>
<keyword evidence="1" id="KW-0812">Transmembrane</keyword>
<dbReference type="EMBL" id="KV442060">
    <property type="protein sequence ID" value="OAQ27038.1"/>
    <property type="molecule type" value="Genomic_DNA"/>
</dbReference>
<dbReference type="AlphaFoldDB" id="A0A197JQ03"/>
<dbReference type="Proteomes" id="UP000078512">
    <property type="component" value="Unassembled WGS sequence"/>
</dbReference>
<organism evidence="2 3">
    <name type="scientific">Linnemannia elongata AG-77</name>
    <dbReference type="NCBI Taxonomy" id="1314771"/>
    <lineage>
        <taxon>Eukaryota</taxon>
        <taxon>Fungi</taxon>
        <taxon>Fungi incertae sedis</taxon>
        <taxon>Mucoromycota</taxon>
        <taxon>Mortierellomycotina</taxon>
        <taxon>Mortierellomycetes</taxon>
        <taxon>Mortierellales</taxon>
        <taxon>Mortierellaceae</taxon>
        <taxon>Linnemannia</taxon>
    </lineage>
</organism>
<keyword evidence="1" id="KW-1133">Transmembrane helix</keyword>
<protein>
    <submittedName>
        <fullName evidence="2">Uncharacterized protein</fullName>
    </submittedName>
</protein>
<name>A0A197JQ03_9FUNG</name>
<keyword evidence="1" id="KW-0472">Membrane</keyword>
<keyword evidence="3" id="KW-1185">Reference proteome</keyword>
<feature type="transmembrane region" description="Helical" evidence="1">
    <location>
        <begin position="264"/>
        <end position="285"/>
    </location>
</feature>
<feature type="transmembrane region" description="Helical" evidence="1">
    <location>
        <begin position="306"/>
        <end position="327"/>
    </location>
</feature>
<feature type="transmembrane region" description="Helical" evidence="1">
    <location>
        <begin position="224"/>
        <end position="244"/>
    </location>
</feature>
<accession>A0A197JQ03</accession>
<evidence type="ECO:0000313" key="3">
    <source>
        <dbReference type="Proteomes" id="UP000078512"/>
    </source>
</evidence>